<comment type="caution">
    <text evidence="5">The sequence shown here is derived from an EMBL/GenBank/DDBJ whole genome shotgun (WGS) entry which is preliminary data.</text>
</comment>
<dbReference type="SUPFAM" id="SSF46689">
    <property type="entry name" value="Homeodomain-like"/>
    <property type="match status" value="2"/>
</dbReference>
<organism evidence="5 6">
    <name type="scientific">Altericroceibacterium spongiae</name>
    <dbReference type="NCBI Taxonomy" id="2320269"/>
    <lineage>
        <taxon>Bacteria</taxon>
        <taxon>Pseudomonadati</taxon>
        <taxon>Pseudomonadota</taxon>
        <taxon>Alphaproteobacteria</taxon>
        <taxon>Sphingomonadales</taxon>
        <taxon>Erythrobacteraceae</taxon>
        <taxon>Altericroceibacterium</taxon>
    </lineage>
</organism>
<dbReference type="PROSITE" id="PS01124">
    <property type="entry name" value="HTH_ARAC_FAMILY_2"/>
    <property type="match status" value="1"/>
</dbReference>
<proteinExistence type="predicted"/>
<dbReference type="PANTHER" id="PTHR47893">
    <property type="entry name" value="REGULATORY PROTEIN PCHR"/>
    <property type="match status" value="1"/>
</dbReference>
<keyword evidence="3" id="KW-0804">Transcription</keyword>
<keyword evidence="6" id="KW-1185">Reference proteome</keyword>
<dbReference type="InterPro" id="IPR009057">
    <property type="entry name" value="Homeodomain-like_sf"/>
</dbReference>
<dbReference type="OrthoDB" id="644174at2"/>
<evidence type="ECO:0000313" key="6">
    <source>
        <dbReference type="Proteomes" id="UP000284395"/>
    </source>
</evidence>
<dbReference type="InterPro" id="IPR018062">
    <property type="entry name" value="HTH_AraC-typ_CS"/>
</dbReference>
<dbReference type="PROSITE" id="PS00041">
    <property type="entry name" value="HTH_ARAC_FAMILY_1"/>
    <property type="match status" value="1"/>
</dbReference>
<keyword evidence="2" id="KW-0238">DNA-binding</keyword>
<evidence type="ECO:0000313" key="5">
    <source>
        <dbReference type="EMBL" id="RKF17606.1"/>
    </source>
</evidence>
<keyword evidence="1" id="KW-0805">Transcription regulation</keyword>
<protein>
    <submittedName>
        <fullName evidence="5">AraC family transcriptional regulator</fullName>
    </submittedName>
</protein>
<evidence type="ECO:0000256" key="2">
    <source>
        <dbReference type="ARBA" id="ARBA00023125"/>
    </source>
</evidence>
<sequence>MADIFAIMFQDRESSMPVWSFTSQTAMTVSGGMIANPPAARMEERCHRGLKLVVLLQGALTCEIPIQGLCDIKGPSLCAILDRDGHMAAQSFDAGQALHYVIVTIEQDAMHGLIGADMDRFFRDTAIRSRTEPVLFHSAAPRFLQSIARQMLRPRLRQPGAHLYATGKALELSGLAMDHIFRPHISDKPSAIWSADDMERLHFARDLLFERLDAAPDMATLARRSGLNIRKLTHGFRDVFGATPGALLKAERLEQAHHMIASGTWSVSQAAWQVGYTPAAFATAFRRRFGVAPSTLRP</sequence>
<evidence type="ECO:0000256" key="1">
    <source>
        <dbReference type="ARBA" id="ARBA00023015"/>
    </source>
</evidence>
<dbReference type="Gene3D" id="1.10.10.60">
    <property type="entry name" value="Homeodomain-like"/>
    <property type="match status" value="1"/>
</dbReference>
<dbReference type="InterPro" id="IPR018060">
    <property type="entry name" value="HTH_AraC"/>
</dbReference>
<feature type="domain" description="HTH araC/xylS-type" evidence="4">
    <location>
        <begin position="202"/>
        <end position="298"/>
    </location>
</feature>
<dbReference type="GO" id="GO:0043565">
    <property type="term" value="F:sequence-specific DNA binding"/>
    <property type="evidence" value="ECO:0007669"/>
    <property type="project" value="InterPro"/>
</dbReference>
<dbReference type="Pfam" id="PF12833">
    <property type="entry name" value="HTH_18"/>
    <property type="match status" value="1"/>
</dbReference>
<dbReference type="SMART" id="SM00342">
    <property type="entry name" value="HTH_ARAC"/>
    <property type="match status" value="1"/>
</dbReference>
<name>A0A420EAA2_9SPHN</name>
<dbReference type="InterPro" id="IPR053142">
    <property type="entry name" value="PchR_regulatory_protein"/>
</dbReference>
<reference evidence="5 6" key="1">
    <citation type="submission" date="2018-09" db="EMBL/GenBank/DDBJ databases">
        <title>Altererythrobacter spongiae sp. nov., isolated from a marine sponge.</title>
        <authorList>
            <person name="Zhuang L."/>
            <person name="Luo L."/>
        </authorList>
    </citation>
    <scope>NUCLEOTIDE SEQUENCE [LARGE SCALE GENOMIC DNA]</scope>
    <source>
        <strain evidence="5 6">HN-Y73</strain>
    </source>
</reference>
<evidence type="ECO:0000259" key="4">
    <source>
        <dbReference type="PROSITE" id="PS01124"/>
    </source>
</evidence>
<dbReference type="EMBL" id="RAPF01000014">
    <property type="protein sequence ID" value="RKF17606.1"/>
    <property type="molecule type" value="Genomic_DNA"/>
</dbReference>
<dbReference type="PANTHER" id="PTHR47893:SF1">
    <property type="entry name" value="REGULATORY PROTEIN PCHR"/>
    <property type="match status" value="1"/>
</dbReference>
<dbReference type="AlphaFoldDB" id="A0A420EAA2"/>
<dbReference type="GO" id="GO:0003700">
    <property type="term" value="F:DNA-binding transcription factor activity"/>
    <property type="evidence" value="ECO:0007669"/>
    <property type="project" value="InterPro"/>
</dbReference>
<evidence type="ECO:0000256" key="3">
    <source>
        <dbReference type="ARBA" id="ARBA00023163"/>
    </source>
</evidence>
<dbReference type="Proteomes" id="UP000284395">
    <property type="component" value="Unassembled WGS sequence"/>
</dbReference>
<accession>A0A420EAA2</accession>
<gene>
    <name evidence="5" type="ORF">D6851_16395</name>
</gene>